<dbReference type="AlphaFoldDB" id="A0A7G9QH04"/>
<name>A0A7G9QH04_9SPHI</name>
<feature type="region of interest" description="Disordered" evidence="1">
    <location>
        <begin position="45"/>
        <end position="73"/>
    </location>
</feature>
<protein>
    <submittedName>
        <fullName evidence="2">PTS sugar transporter subunit IIBC</fullName>
    </submittedName>
</protein>
<gene>
    <name evidence="2" type="ORF">H9L23_00475</name>
</gene>
<evidence type="ECO:0000313" key="2">
    <source>
        <dbReference type="EMBL" id="QNN42629.1"/>
    </source>
</evidence>
<reference evidence="2 3" key="1">
    <citation type="submission" date="2020-08" db="EMBL/GenBank/DDBJ databases">
        <title>Genome sequence of Pedobacter roseus KACC 11594T.</title>
        <authorList>
            <person name="Hyun D.-W."/>
            <person name="Bae J.-W."/>
        </authorList>
    </citation>
    <scope>NUCLEOTIDE SEQUENCE [LARGE SCALE GENOMIC DNA]</scope>
    <source>
        <strain evidence="2 3">KACC 11594</strain>
    </source>
</reference>
<sequence length="73" mass="8151">MNFTERKISVKRAIVVLAKNGIYVDDSEAGIILDFLYLISKNYSGNQDGRTYNIPKETSNKSKSASKSSNDVF</sequence>
<proteinExistence type="predicted"/>
<accession>A0A7G9QH04</accession>
<dbReference type="Proteomes" id="UP000515806">
    <property type="component" value="Chromosome"/>
</dbReference>
<keyword evidence="2" id="KW-0813">Transport</keyword>
<organism evidence="2 3">
    <name type="scientific">Pedobacter roseus</name>
    <dbReference type="NCBI Taxonomy" id="336820"/>
    <lineage>
        <taxon>Bacteria</taxon>
        <taxon>Pseudomonadati</taxon>
        <taxon>Bacteroidota</taxon>
        <taxon>Sphingobacteriia</taxon>
        <taxon>Sphingobacteriales</taxon>
        <taxon>Sphingobacteriaceae</taxon>
        <taxon>Pedobacter</taxon>
    </lineage>
</organism>
<evidence type="ECO:0000256" key="1">
    <source>
        <dbReference type="SAM" id="MobiDB-lite"/>
    </source>
</evidence>
<dbReference type="KEGG" id="proe:H9L23_00475"/>
<dbReference type="EMBL" id="CP060723">
    <property type="protein sequence ID" value="QNN42629.1"/>
    <property type="molecule type" value="Genomic_DNA"/>
</dbReference>
<evidence type="ECO:0000313" key="3">
    <source>
        <dbReference type="Proteomes" id="UP000515806"/>
    </source>
</evidence>
<feature type="compositionally biased region" description="Low complexity" evidence="1">
    <location>
        <begin position="61"/>
        <end position="73"/>
    </location>
</feature>
<keyword evidence="2" id="KW-0762">Sugar transport</keyword>
<keyword evidence="3" id="KW-1185">Reference proteome</keyword>
<dbReference type="RefSeq" id="WP_187593135.1">
    <property type="nucleotide sequence ID" value="NZ_CP060723.1"/>
</dbReference>